<sequence length="103" mass="11612">MNGPRTQCHLKNILYIGRTNLVSWQTSAHHLPSLRCLHLKNCSKLKAVPLCLSHVSNLQIMDLYCTTISAAASARRIQQHKQSMRAQKENQGTGFKLSIYPPN</sequence>
<keyword evidence="3" id="KW-1185">Reference proteome</keyword>
<comment type="caution">
    <text evidence="2">The sequence shown here is derived from an EMBL/GenBank/DDBJ whole genome shotgun (WGS) entry which is preliminary data.</text>
</comment>
<feature type="region of interest" description="Disordered" evidence="1">
    <location>
        <begin position="83"/>
        <end position="103"/>
    </location>
</feature>
<dbReference type="OrthoDB" id="1304354at2759"/>
<organism evidence="2 3">
    <name type="scientific">Olea europaea subsp. europaea</name>
    <dbReference type="NCBI Taxonomy" id="158383"/>
    <lineage>
        <taxon>Eukaryota</taxon>
        <taxon>Viridiplantae</taxon>
        <taxon>Streptophyta</taxon>
        <taxon>Embryophyta</taxon>
        <taxon>Tracheophyta</taxon>
        <taxon>Spermatophyta</taxon>
        <taxon>Magnoliopsida</taxon>
        <taxon>eudicotyledons</taxon>
        <taxon>Gunneridae</taxon>
        <taxon>Pentapetalae</taxon>
        <taxon>asterids</taxon>
        <taxon>lamiids</taxon>
        <taxon>Lamiales</taxon>
        <taxon>Oleaceae</taxon>
        <taxon>Oleeae</taxon>
        <taxon>Olea</taxon>
    </lineage>
</organism>
<dbReference type="EMBL" id="CACTIH010000480">
    <property type="protein sequence ID" value="CAA2960999.1"/>
    <property type="molecule type" value="Genomic_DNA"/>
</dbReference>
<accession>A0A8S0Q8J0</accession>
<feature type="non-terminal residue" evidence="2">
    <location>
        <position position="103"/>
    </location>
</feature>
<dbReference type="InterPro" id="IPR032675">
    <property type="entry name" value="LRR_dom_sf"/>
</dbReference>
<dbReference type="Proteomes" id="UP000594638">
    <property type="component" value="Unassembled WGS sequence"/>
</dbReference>
<dbReference type="Gramene" id="OE9D001488T1">
    <property type="protein sequence ID" value="OE9D001488C1"/>
    <property type="gene ID" value="OE9D001488"/>
</dbReference>
<feature type="compositionally biased region" description="Polar residues" evidence="1">
    <location>
        <begin position="84"/>
        <end position="93"/>
    </location>
</feature>
<evidence type="ECO:0000313" key="2">
    <source>
        <dbReference type="EMBL" id="CAA2960999.1"/>
    </source>
</evidence>
<proteinExistence type="predicted"/>
<name>A0A8S0Q8J0_OLEEU</name>
<gene>
    <name evidence="2" type="ORF">OLEA9_D001488</name>
</gene>
<evidence type="ECO:0000313" key="3">
    <source>
        <dbReference type="Proteomes" id="UP000594638"/>
    </source>
</evidence>
<dbReference type="SUPFAM" id="SSF52058">
    <property type="entry name" value="L domain-like"/>
    <property type="match status" value="1"/>
</dbReference>
<reference evidence="2 3" key="1">
    <citation type="submission" date="2019-12" db="EMBL/GenBank/DDBJ databases">
        <authorList>
            <person name="Alioto T."/>
            <person name="Alioto T."/>
            <person name="Gomez Garrido J."/>
        </authorList>
    </citation>
    <scope>NUCLEOTIDE SEQUENCE [LARGE SCALE GENOMIC DNA]</scope>
</reference>
<dbReference type="AlphaFoldDB" id="A0A8S0Q8J0"/>
<dbReference type="Gene3D" id="3.80.10.10">
    <property type="entry name" value="Ribonuclease Inhibitor"/>
    <property type="match status" value="1"/>
</dbReference>
<protein>
    <submittedName>
        <fullName evidence="2">Late blight resistance homolog R1B-17</fullName>
    </submittedName>
</protein>
<evidence type="ECO:0000256" key="1">
    <source>
        <dbReference type="SAM" id="MobiDB-lite"/>
    </source>
</evidence>